<dbReference type="EC" id="6.3.5.9" evidence="7"/>
<dbReference type="InterPro" id="IPR027417">
    <property type="entry name" value="P-loop_NTPase"/>
</dbReference>
<dbReference type="PROSITE" id="PS00105">
    <property type="entry name" value="AA_TRANSFER_CLASS_1"/>
    <property type="match status" value="1"/>
</dbReference>
<dbReference type="PROSITE" id="PS51274">
    <property type="entry name" value="GATASE_COBBQ"/>
    <property type="match status" value="1"/>
</dbReference>
<comment type="caution">
    <text evidence="12">The sequence shown here is derived from an EMBL/GenBank/DDBJ whole genome shotgun (WGS) entry which is preliminary data.</text>
</comment>
<keyword evidence="5 7" id="KW-0460">Magnesium</keyword>
<dbReference type="SUPFAM" id="SSF52317">
    <property type="entry name" value="Class I glutamine amidotransferase-like"/>
    <property type="match status" value="1"/>
</dbReference>
<evidence type="ECO:0000256" key="1">
    <source>
        <dbReference type="ARBA" id="ARBA00001946"/>
    </source>
</evidence>
<dbReference type="Proteomes" id="UP000550354">
    <property type="component" value="Unassembled WGS sequence"/>
</dbReference>
<dbReference type="InterPro" id="IPR004484">
    <property type="entry name" value="CbiA/CobB_synth"/>
</dbReference>
<dbReference type="NCBIfam" id="NF002204">
    <property type="entry name" value="PRK01077.1"/>
    <property type="match status" value="1"/>
</dbReference>
<keyword evidence="3 7" id="KW-0547">Nucleotide-binding</keyword>
<comment type="function">
    <text evidence="7">Catalyzes the ATP-dependent amidation of the two carboxylate groups at positions a and c of hydrogenobyrinate, using either L-glutamine or ammonia as the nitrogen source.</text>
</comment>
<dbReference type="InterPro" id="IPR015421">
    <property type="entry name" value="PyrdxlP-dep_Trfase_major"/>
</dbReference>
<comment type="catalytic activity">
    <reaction evidence="7">
        <text>hydrogenobyrinate + 2 L-glutamine + 2 ATP + 2 H2O = hydrogenobyrinate a,c-diamide + 2 L-glutamate + 2 ADP + 2 phosphate + 2 H(+)</text>
        <dbReference type="Rhea" id="RHEA:12544"/>
        <dbReference type="ChEBI" id="CHEBI:15377"/>
        <dbReference type="ChEBI" id="CHEBI:15378"/>
        <dbReference type="ChEBI" id="CHEBI:29985"/>
        <dbReference type="ChEBI" id="CHEBI:30616"/>
        <dbReference type="ChEBI" id="CHEBI:43474"/>
        <dbReference type="ChEBI" id="CHEBI:58359"/>
        <dbReference type="ChEBI" id="CHEBI:77873"/>
        <dbReference type="ChEBI" id="CHEBI:77874"/>
        <dbReference type="ChEBI" id="CHEBI:456216"/>
        <dbReference type="EC" id="6.3.5.9"/>
    </reaction>
</comment>
<dbReference type="SUPFAM" id="SSF53383">
    <property type="entry name" value="PLP-dependent transferases"/>
    <property type="match status" value="1"/>
</dbReference>
<evidence type="ECO:0000256" key="7">
    <source>
        <dbReference type="HAMAP-Rule" id="MF_00027"/>
    </source>
</evidence>
<dbReference type="InterPro" id="IPR004838">
    <property type="entry name" value="NHTrfase_class1_PyrdxlP-BS"/>
</dbReference>
<evidence type="ECO:0000256" key="6">
    <source>
        <dbReference type="ARBA" id="ARBA00022962"/>
    </source>
</evidence>
<dbReference type="InterPro" id="IPR004839">
    <property type="entry name" value="Aminotransferase_I/II_large"/>
</dbReference>
<evidence type="ECO:0000313" key="12">
    <source>
        <dbReference type="EMBL" id="MBA4608934.1"/>
    </source>
</evidence>
<dbReference type="GO" id="GO:0030170">
    <property type="term" value="F:pyridoxal phosphate binding"/>
    <property type="evidence" value="ECO:0007669"/>
    <property type="project" value="InterPro"/>
</dbReference>
<dbReference type="InterPro" id="IPR015424">
    <property type="entry name" value="PyrdxlP-dep_Trfase"/>
</dbReference>
<evidence type="ECO:0000256" key="5">
    <source>
        <dbReference type="ARBA" id="ARBA00022842"/>
    </source>
</evidence>
<proteinExistence type="inferred from homology"/>
<dbReference type="Pfam" id="PF00155">
    <property type="entry name" value="Aminotran_1_2"/>
    <property type="match status" value="1"/>
</dbReference>
<keyword evidence="13" id="KW-1185">Reference proteome</keyword>
<evidence type="ECO:0000256" key="2">
    <source>
        <dbReference type="ARBA" id="ARBA00022598"/>
    </source>
</evidence>
<comment type="miscellaneous">
    <text evidence="7">The a and c carboxylates of hydrogenobyrinate are activated for nucleophilic attack via formation of a phosphorylated intermediate by ATP. CobB catalyzes first the amidation of the c-carboxylate, and then that of the a-carboxylate.</text>
</comment>
<dbReference type="SUPFAM" id="SSF52540">
    <property type="entry name" value="P-loop containing nucleoside triphosphate hydrolases"/>
    <property type="match status" value="1"/>
</dbReference>
<comment type="similarity">
    <text evidence="7">Belongs to the CobB/CbiA family.</text>
</comment>
<dbReference type="PANTHER" id="PTHR43873">
    <property type="entry name" value="COBYRINATE A,C-DIAMIDE SYNTHASE"/>
    <property type="match status" value="1"/>
</dbReference>
<keyword evidence="2 7" id="KW-0436">Ligase</keyword>
<dbReference type="Gene3D" id="3.40.640.10">
    <property type="entry name" value="Type I PLP-dependent aspartate aminotransferase-like (Major domain)"/>
    <property type="match status" value="1"/>
</dbReference>
<feature type="domain" description="Aminotransferase class I/classII large" evidence="9">
    <location>
        <begin position="704"/>
        <end position="1015"/>
    </location>
</feature>
<evidence type="ECO:0000256" key="4">
    <source>
        <dbReference type="ARBA" id="ARBA00022840"/>
    </source>
</evidence>
<dbReference type="Gene3D" id="3.40.50.880">
    <property type="match status" value="1"/>
</dbReference>
<comment type="domain">
    <text evidence="7">Comprises of two domains. The C-terminal domain contains the binding site for glutamine and catalyzes the hydrolysis of this substrate to glutamate and ammonia. The N-terminal domain is anticipated to bind ATP and hydrogenobyrinate and catalyzes the ultimate synthesis of the diamide product. The ammonia produced via the glutaminase domain is probably translocated to the adjacent domain via a molecular tunnel, where it reacts with an activated intermediate.</text>
</comment>
<dbReference type="InterPro" id="IPR002586">
    <property type="entry name" value="CobQ/CobB/MinD/ParA_Nub-bd_dom"/>
</dbReference>
<dbReference type="CDD" id="cd05388">
    <property type="entry name" value="CobB_N"/>
    <property type="match status" value="1"/>
</dbReference>
<dbReference type="EMBL" id="JACEOG010000001">
    <property type="protein sequence ID" value="MBA4608934.1"/>
    <property type="molecule type" value="Genomic_DNA"/>
</dbReference>
<protein>
    <recommendedName>
        <fullName evidence="7">Hydrogenobyrinate a,c-diamide synthase</fullName>
        <ecNumber evidence="7">6.3.5.9</ecNumber>
    </recommendedName>
    <alternativeName>
        <fullName evidence="7">Hydrogenobyrinic acid a,c-diamide synthase</fullName>
    </alternativeName>
</protein>
<evidence type="ECO:0000313" key="13">
    <source>
        <dbReference type="Proteomes" id="UP000550354"/>
    </source>
</evidence>
<feature type="domain" description="CobB/CobQ-like glutamine amidotransferase" evidence="11">
    <location>
        <begin position="471"/>
        <end position="650"/>
    </location>
</feature>
<feature type="region of interest" description="Disordered" evidence="8">
    <location>
        <begin position="1"/>
        <end position="216"/>
    </location>
</feature>
<dbReference type="NCBIfam" id="TIGR00379">
    <property type="entry name" value="cobB"/>
    <property type="match status" value="1"/>
</dbReference>
<evidence type="ECO:0000259" key="11">
    <source>
        <dbReference type="Pfam" id="PF07685"/>
    </source>
</evidence>
<feature type="domain" description="CobQ/CobB/MinD/ParA nucleotide binding" evidence="10">
    <location>
        <begin position="224"/>
        <end position="409"/>
    </location>
</feature>
<name>A0A838XPJ6_9ACTN</name>
<dbReference type="Pfam" id="PF01656">
    <property type="entry name" value="CbiA"/>
    <property type="match status" value="1"/>
</dbReference>
<comment type="cofactor">
    <cofactor evidence="1 7">
        <name>Mg(2+)</name>
        <dbReference type="ChEBI" id="CHEBI:18420"/>
    </cofactor>
</comment>
<feature type="compositionally biased region" description="Basic and acidic residues" evidence="8">
    <location>
        <begin position="93"/>
        <end position="105"/>
    </location>
</feature>
<dbReference type="GO" id="GO:0009236">
    <property type="term" value="P:cobalamin biosynthetic process"/>
    <property type="evidence" value="ECO:0007669"/>
    <property type="project" value="UniProtKB-UniRule"/>
</dbReference>
<feature type="site" description="Increases nucleophilicity of active site Cys" evidence="7">
    <location>
        <position position="644"/>
    </location>
</feature>
<dbReference type="CDD" id="cd03130">
    <property type="entry name" value="GATase1_CobB"/>
    <property type="match status" value="1"/>
</dbReference>
<dbReference type="GO" id="GO:0005524">
    <property type="term" value="F:ATP binding"/>
    <property type="evidence" value="ECO:0007669"/>
    <property type="project" value="UniProtKB-UniRule"/>
</dbReference>
<sequence length="1024" mass="107064">MWSTPPPPRAREQPDAAGQAADRAGRRPHDAAATQPTPADGAHRQWQGEVHRGVRNGDAGVEPGLGRRGLPVREVGKVAHRRADRARAPRPAARGDRRGRADRVAQDGLGLVVEPQGRHRGRPCGRRGRGLGRGQAADPRRAPPVLRPRRVHVPDAVGLGGRRRRRRDPRQPAGHPARRRDGPPRRPPAGRGGRPGHRDAAREAPDGRRAEGPARHRVVSLPRLVVAAPASGHGKTTVATGLMAALAGRGLAVSGHKVGPDYIDPGYHALATGRPGRNLDPHLTDPSLMVPLLLHGARGADVAVVEGVMGLFDGRIGGDGFASTAHVATLTDSPVVLVVDVSHASRSIGAVVHGMAGFDPTVTIAGVILNKAGSPRHAAEAARAVESTGIPVLGVLHRDDGVSAPSRHLGLVPAEERDEAAGALERLAGQVAAHVDLDAVLELARQAPTLDAQPWDPAAHVRPSGADSPVVAVAAGRAFTFRYAETTELLEAAGCTVVPFDPARDAHLPAGTRGLYLGGGFPEVHAAALSANASLRAHLREAVLDGVPTVAECAGLLYLCRSVDGHPMVGALDADAVMTPRLTLSYRRPALAADQLLGPAGTTVTTHEFHRTTVTPVHGDRPAWTVDDHAVGFSGPTLSASYLHVHWAGHPGLAQSFADAVHSAAPVASAPAPTPPATATGASLPPVTDPLRHHGDVEASDGLLDLAVNVSRLPRPAWLEQALRDGVAGSASYPESSAAHVAVARRHGREVDEVLVTAGAAEAFSLIARARRWRRPVVVHPQFTEPDVALRAAGHVPGHVLCRAEDDFALDPGAVPDDADLVVVGNPTNPTGRLHAASTLASLCRPGRVVVIDEAFMDFVPGEPQTLSSRALPGLVVVRSLTKLWSMPGIRAGYVVGDPAVVADLRGQQAPWSVGTPALHAVVATAGPDAAAEAERRARLAVQHRRVLVDGLAELSVDVVPSDAPFVLARLGRGTHARLRGAGIAVRRADTFPGLDDSWARLAVREPEATRHLLTTLGVHAAWN</sequence>
<dbReference type="AlphaFoldDB" id="A0A838XPJ6"/>
<accession>A0A838XPJ6</accession>
<dbReference type="UniPathway" id="UPA00148">
    <property type="reaction ID" value="UER00220"/>
</dbReference>
<keyword evidence="6 7" id="KW-0315">Glutamine amidotransferase</keyword>
<evidence type="ECO:0000256" key="3">
    <source>
        <dbReference type="ARBA" id="ARBA00022741"/>
    </source>
</evidence>
<evidence type="ECO:0000259" key="9">
    <source>
        <dbReference type="Pfam" id="PF00155"/>
    </source>
</evidence>
<feature type="compositionally biased region" description="Basic residues" evidence="8">
    <location>
        <begin position="118"/>
        <end position="130"/>
    </location>
</feature>
<reference evidence="12 13" key="1">
    <citation type="submission" date="2020-07" db="EMBL/GenBank/DDBJ databases">
        <title>Draft genome and description of Aeromicrobium phoceense strain Marseille-Q0843 isolated from healthy skin swab.</title>
        <authorList>
            <person name="Boxberger M."/>
            <person name="La Scola B."/>
        </authorList>
    </citation>
    <scope>NUCLEOTIDE SEQUENCE [LARGE SCALE GENOMIC DNA]</scope>
    <source>
        <strain evidence="12 13">Marseille-Q0843</strain>
    </source>
</reference>
<dbReference type="GO" id="GO:0043802">
    <property type="term" value="F:hydrogenobyrinic acid a,c-diamide synthase (glutamine-hydrolysing) activity"/>
    <property type="evidence" value="ECO:0007669"/>
    <property type="project" value="UniProtKB-UniRule"/>
</dbReference>
<feature type="compositionally biased region" description="Basic and acidic residues" evidence="8">
    <location>
        <begin position="196"/>
        <end position="214"/>
    </location>
</feature>
<dbReference type="InterPro" id="IPR015422">
    <property type="entry name" value="PyrdxlP-dep_Trfase_small"/>
</dbReference>
<dbReference type="CDD" id="cd00609">
    <property type="entry name" value="AAT_like"/>
    <property type="match status" value="1"/>
</dbReference>
<dbReference type="Gene3D" id="3.40.50.300">
    <property type="entry name" value="P-loop containing nucleotide triphosphate hydrolases"/>
    <property type="match status" value="1"/>
</dbReference>
<feature type="active site" description="Nucleophile" evidence="7">
    <location>
        <position position="553"/>
    </location>
</feature>
<evidence type="ECO:0000259" key="10">
    <source>
        <dbReference type="Pfam" id="PF01656"/>
    </source>
</evidence>
<organism evidence="12 13">
    <name type="scientific">Aeromicrobium phoceense</name>
    <dbReference type="NCBI Taxonomy" id="2754045"/>
    <lineage>
        <taxon>Bacteria</taxon>
        <taxon>Bacillati</taxon>
        <taxon>Actinomycetota</taxon>
        <taxon>Actinomycetes</taxon>
        <taxon>Propionibacteriales</taxon>
        <taxon>Nocardioidaceae</taxon>
        <taxon>Aeromicrobium</taxon>
    </lineage>
</organism>
<evidence type="ECO:0000256" key="8">
    <source>
        <dbReference type="SAM" id="MobiDB-lite"/>
    </source>
</evidence>
<gene>
    <name evidence="7" type="primary">cobB</name>
    <name evidence="12" type="ORF">H1W00_10650</name>
</gene>
<keyword evidence="7" id="KW-0169">Cobalamin biosynthesis</keyword>
<dbReference type="InterPro" id="IPR029062">
    <property type="entry name" value="Class_I_gatase-like"/>
</dbReference>
<comment type="pathway">
    <text evidence="7">Cofactor biosynthesis; adenosylcobalamin biosynthesis; cob(II)yrinate a,c-diamide from precorrin-2 (aerobic route): step 9/10.</text>
</comment>
<dbReference type="InterPro" id="IPR011698">
    <property type="entry name" value="GATase_3"/>
</dbReference>
<dbReference type="GO" id="GO:0042242">
    <property type="term" value="F:cobyrinic acid a,c-diamide synthase activity"/>
    <property type="evidence" value="ECO:0007669"/>
    <property type="project" value="InterPro"/>
</dbReference>
<dbReference type="Pfam" id="PF07685">
    <property type="entry name" value="GATase_3"/>
    <property type="match status" value="1"/>
</dbReference>
<keyword evidence="4 7" id="KW-0067">ATP-binding</keyword>
<dbReference type="PANTHER" id="PTHR43873:SF1">
    <property type="entry name" value="COBYRINATE A,C-DIAMIDE SYNTHASE"/>
    <property type="match status" value="1"/>
</dbReference>
<dbReference type="Gene3D" id="3.90.1150.10">
    <property type="entry name" value="Aspartate Aminotransferase, domain 1"/>
    <property type="match status" value="1"/>
</dbReference>
<dbReference type="NCBIfam" id="NF005915">
    <property type="entry name" value="PRK07908.1"/>
    <property type="match status" value="1"/>
</dbReference>
<dbReference type="HAMAP" id="MF_00027">
    <property type="entry name" value="CobB_CbiA"/>
    <property type="match status" value="1"/>
</dbReference>